<dbReference type="EMBL" id="CP036279">
    <property type="protein sequence ID" value="QDU64215.1"/>
    <property type="molecule type" value="Genomic_DNA"/>
</dbReference>
<feature type="compositionally biased region" description="Basic and acidic residues" evidence="1">
    <location>
        <begin position="148"/>
        <end position="158"/>
    </location>
</feature>
<feature type="region of interest" description="Disordered" evidence="1">
    <location>
        <begin position="76"/>
        <end position="98"/>
    </location>
</feature>
<evidence type="ECO:0000313" key="3">
    <source>
        <dbReference type="Proteomes" id="UP000317093"/>
    </source>
</evidence>
<name>A0A518BB57_9BACT</name>
<protein>
    <submittedName>
        <fullName evidence="2">Uncharacterized protein</fullName>
    </submittedName>
</protein>
<evidence type="ECO:0000313" key="2">
    <source>
        <dbReference type="EMBL" id="QDU64215.1"/>
    </source>
</evidence>
<dbReference type="AlphaFoldDB" id="A0A518BB57"/>
<feature type="region of interest" description="Disordered" evidence="1">
    <location>
        <begin position="113"/>
        <end position="171"/>
    </location>
</feature>
<organism evidence="2 3">
    <name type="scientific">Kolteria novifilia</name>
    <dbReference type="NCBI Taxonomy" id="2527975"/>
    <lineage>
        <taxon>Bacteria</taxon>
        <taxon>Pseudomonadati</taxon>
        <taxon>Planctomycetota</taxon>
        <taxon>Planctomycetia</taxon>
        <taxon>Kolteriales</taxon>
        <taxon>Kolteriaceae</taxon>
        <taxon>Kolteria</taxon>
    </lineage>
</organism>
<feature type="compositionally biased region" description="Polar residues" evidence="1">
    <location>
        <begin position="129"/>
        <end position="138"/>
    </location>
</feature>
<gene>
    <name evidence="2" type="ORF">Pan216_51040</name>
</gene>
<sequence>MLSCMEFATPESLEGFPKLKAVRLSKIVPPWATERLPIDPTNSKARWLWSTPNRPWMLRHQTHVLCSTSELAEIIGTPGPEGEARSSTRTMQRGSSSATWGWTASMTMMIPVKTGPKRCSGWRERRNSGKSQANSLTYKSLDEVTVDQPDRGPPDSRRGPGPMPKALTSEAQGRVSRTLGWDHAACRKPWKGFLKEVRGGRSVARRVKKHLRRLEDVWSVPRVRKARPWASLDNGVAVKERGTVVGIGDVDG</sequence>
<dbReference type="KEGG" id="knv:Pan216_51040"/>
<reference evidence="2 3" key="1">
    <citation type="submission" date="2019-02" db="EMBL/GenBank/DDBJ databases">
        <title>Deep-cultivation of Planctomycetes and their phenomic and genomic characterization uncovers novel biology.</title>
        <authorList>
            <person name="Wiegand S."/>
            <person name="Jogler M."/>
            <person name="Boedeker C."/>
            <person name="Pinto D."/>
            <person name="Vollmers J."/>
            <person name="Rivas-Marin E."/>
            <person name="Kohn T."/>
            <person name="Peeters S.H."/>
            <person name="Heuer A."/>
            <person name="Rast P."/>
            <person name="Oberbeckmann S."/>
            <person name="Bunk B."/>
            <person name="Jeske O."/>
            <person name="Meyerdierks A."/>
            <person name="Storesund J.E."/>
            <person name="Kallscheuer N."/>
            <person name="Luecker S."/>
            <person name="Lage O.M."/>
            <person name="Pohl T."/>
            <person name="Merkel B.J."/>
            <person name="Hornburger P."/>
            <person name="Mueller R.-W."/>
            <person name="Bruemmer F."/>
            <person name="Labrenz M."/>
            <person name="Spormann A.M."/>
            <person name="Op den Camp H."/>
            <person name="Overmann J."/>
            <person name="Amann R."/>
            <person name="Jetten M.S.M."/>
            <person name="Mascher T."/>
            <person name="Medema M.H."/>
            <person name="Devos D.P."/>
            <person name="Kaster A.-K."/>
            <person name="Ovreas L."/>
            <person name="Rohde M."/>
            <person name="Galperin M.Y."/>
            <person name="Jogler C."/>
        </authorList>
    </citation>
    <scope>NUCLEOTIDE SEQUENCE [LARGE SCALE GENOMIC DNA]</scope>
    <source>
        <strain evidence="2 3">Pan216</strain>
    </source>
</reference>
<accession>A0A518BB57</accession>
<evidence type="ECO:0000256" key="1">
    <source>
        <dbReference type="SAM" id="MobiDB-lite"/>
    </source>
</evidence>
<dbReference type="Proteomes" id="UP000317093">
    <property type="component" value="Chromosome"/>
</dbReference>
<feature type="compositionally biased region" description="Polar residues" evidence="1">
    <location>
        <begin position="85"/>
        <end position="98"/>
    </location>
</feature>
<keyword evidence="3" id="KW-1185">Reference proteome</keyword>
<proteinExistence type="predicted"/>